<accession>A0A9D4UDG5</accession>
<comment type="caution">
    <text evidence="4">The sequence shown here is derived from an EMBL/GenBank/DDBJ whole genome shotgun (WGS) entry which is preliminary data.</text>
</comment>
<organism evidence="4 5">
    <name type="scientific">Adiantum capillus-veneris</name>
    <name type="common">Maidenhair fern</name>
    <dbReference type="NCBI Taxonomy" id="13818"/>
    <lineage>
        <taxon>Eukaryota</taxon>
        <taxon>Viridiplantae</taxon>
        <taxon>Streptophyta</taxon>
        <taxon>Embryophyta</taxon>
        <taxon>Tracheophyta</taxon>
        <taxon>Polypodiopsida</taxon>
        <taxon>Polypodiidae</taxon>
        <taxon>Polypodiales</taxon>
        <taxon>Pteridineae</taxon>
        <taxon>Pteridaceae</taxon>
        <taxon>Vittarioideae</taxon>
        <taxon>Adiantum</taxon>
    </lineage>
</organism>
<feature type="region of interest" description="Disordered" evidence="1">
    <location>
        <begin position="381"/>
        <end position="423"/>
    </location>
</feature>
<evidence type="ECO:0000256" key="1">
    <source>
        <dbReference type="SAM" id="MobiDB-lite"/>
    </source>
</evidence>
<dbReference type="OrthoDB" id="2016421at2759"/>
<evidence type="ECO:0000313" key="4">
    <source>
        <dbReference type="EMBL" id="KAI5065264.1"/>
    </source>
</evidence>
<dbReference type="EMBL" id="JABFUD020000019">
    <property type="protein sequence ID" value="KAI5065264.1"/>
    <property type="molecule type" value="Genomic_DNA"/>
</dbReference>
<sequence length="423" mass="46724">MYLMPILLFLTSSLLAWRTSAPSHAVKAPFRANFTQLGSIFIPGASKGALRQMKHGETYVNRSLVDLAAQSTFLPKTLLARSYSSHGSLSAESGTGGMCTWPLLAKRASYCSSKFLCSTKGGLLRKSASQNTQRSVVVLPHLFLQRTFSTESPPPNHCMSLIKQSMEGLKNMAGRYKQAVILQIEGFWRRNVLILVGVAGILACYLLWRIMYGVAGIFVSFSERMAKTGLLAVAASTVAFMEIILKNRYTINPDKVYRIIMRTLNTSPTALEVLGAPLTGSDLRVYIMSGGGLKLKNFKPTFSHKRCFLMFPVQGTERKGLVSAEVKKKKGKYDIKLLATDVASPGPKKRVILIGDEKEYKAGGGLLAQLRMPILKAMSAQKEFDAQDEKEAEEEERAEEASREQELKEETQRSEEIGRLGGH</sequence>
<evidence type="ECO:0000313" key="5">
    <source>
        <dbReference type="Proteomes" id="UP000886520"/>
    </source>
</evidence>
<name>A0A9D4UDG5_ADICA</name>
<dbReference type="InterPro" id="IPR038552">
    <property type="entry name" value="Tim21_IMS_sf"/>
</dbReference>
<dbReference type="Proteomes" id="UP000886520">
    <property type="component" value="Chromosome 19"/>
</dbReference>
<feature type="transmembrane region" description="Helical" evidence="2">
    <location>
        <begin position="228"/>
        <end position="245"/>
    </location>
</feature>
<proteinExistence type="predicted"/>
<keyword evidence="2" id="KW-0472">Membrane</keyword>
<protein>
    <submittedName>
        <fullName evidence="4">Uncharacterized protein</fullName>
    </submittedName>
</protein>
<keyword evidence="2" id="KW-1133">Transmembrane helix</keyword>
<feature type="compositionally biased region" description="Basic and acidic residues" evidence="1">
    <location>
        <begin position="399"/>
        <end position="423"/>
    </location>
</feature>
<reference evidence="4" key="1">
    <citation type="submission" date="2021-01" db="EMBL/GenBank/DDBJ databases">
        <title>Adiantum capillus-veneris genome.</title>
        <authorList>
            <person name="Fang Y."/>
            <person name="Liao Q."/>
        </authorList>
    </citation>
    <scope>NUCLEOTIDE SEQUENCE</scope>
    <source>
        <strain evidence="4">H3</strain>
        <tissue evidence="4">Leaf</tissue>
    </source>
</reference>
<dbReference type="PANTHER" id="PTHR36354:SF2">
    <property type="entry name" value="IMPORT INNER MEMBRANE TRANSLOCASE SUBUNIT"/>
    <property type="match status" value="1"/>
</dbReference>
<dbReference type="PANTHER" id="PTHR36354">
    <property type="entry name" value="IMPORT INNER MEMBRANE TRANSLOCASE SUBUNIT"/>
    <property type="match status" value="1"/>
</dbReference>
<gene>
    <name evidence="4" type="ORF">GOP47_0019959</name>
</gene>
<keyword evidence="5" id="KW-1185">Reference proteome</keyword>
<keyword evidence="3" id="KW-0732">Signal</keyword>
<evidence type="ECO:0000256" key="2">
    <source>
        <dbReference type="SAM" id="Phobius"/>
    </source>
</evidence>
<dbReference type="AlphaFoldDB" id="A0A9D4UDG5"/>
<feature type="signal peptide" evidence="3">
    <location>
        <begin position="1"/>
        <end position="16"/>
    </location>
</feature>
<evidence type="ECO:0000256" key="3">
    <source>
        <dbReference type="SAM" id="SignalP"/>
    </source>
</evidence>
<feature type="chain" id="PRO_5038658403" evidence="3">
    <location>
        <begin position="17"/>
        <end position="423"/>
    </location>
</feature>
<feature type="transmembrane region" description="Helical" evidence="2">
    <location>
        <begin position="187"/>
        <end position="208"/>
    </location>
</feature>
<keyword evidence="2" id="KW-0812">Transmembrane</keyword>
<dbReference type="Gene3D" id="3.10.450.320">
    <property type="entry name" value="Mitochondrial import inner membrane translocase subunit Tim21"/>
    <property type="match status" value="1"/>
</dbReference>